<reference evidence="3 4" key="1">
    <citation type="submission" date="2016-12" db="EMBL/GenBank/DDBJ databases">
        <title>Draft genome sequence of Fusarium oxysporum causing rot on Narcissus.</title>
        <authorList>
            <person name="Armitage A.D."/>
            <person name="Taylor A."/>
            <person name="Clarkson J.P."/>
            <person name="Harrison R.J."/>
            <person name="Jackson A.C."/>
        </authorList>
    </citation>
    <scope>NUCLEOTIDE SEQUENCE [LARGE SCALE GENOMIC DNA]</scope>
    <source>
        <strain evidence="3 4">N139</strain>
    </source>
</reference>
<accession>A0A4Q2UZ97</accession>
<feature type="transmembrane region" description="Helical" evidence="1">
    <location>
        <begin position="107"/>
        <end position="127"/>
    </location>
</feature>
<protein>
    <recommendedName>
        <fullName evidence="2">Acyltransferase 3 domain-containing protein</fullName>
    </recommendedName>
</protein>
<dbReference type="InterPro" id="IPR002656">
    <property type="entry name" value="Acyl_transf_3_dom"/>
</dbReference>
<dbReference type="Proteomes" id="UP000290540">
    <property type="component" value="Unassembled WGS sequence"/>
</dbReference>
<comment type="caution">
    <text evidence="3">The sequence shown here is derived from an EMBL/GenBank/DDBJ whole genome shotgun (WGS) entry which is preliminary data.</text>
</comment>
<evidence type="ECO:0000313" key="3">
    <source>
        <dbReference type="EMBL" id="RYC77588.1"/>
    </source>
</evidence>
<organism evidence="3 4">
    <name type="scientific">Fusarium oxysporum f. sp. narcissi</name>
    <dbReference type="NCBI Taxonomy" id="451672"/>
    <lineage>
        <taxon>Eukaryota</taxon>
        <taxon>Fungi</taxon>
        <taxon>Dikarya</taxon>
        <taxon>Ascomycota</taxon>
        <taxon>Pezizomycotina</taxon>
        <taxon>Sordariomycetes</taxon>
        <taxon>Hypocreomycetidae</taxon>
        <taxon>Hypocreales</taxon>
        <taxon>Nectriaceae</taxon>
        <taxon>Fusarium</taxon>
        <taxon>Fusarium oxysporum species complex</taxon>
    </lineage>
</organism>
<dbReference type="Pfam" id="PF01757">
    <property type="entry name" value="Acyl_transf_3"/>
    <property type="match status" value="1"/>
</dbReference>
<feature type="transmembrane region" description="Helical" evidence="1">
    <location>
        <begin position="176"/>
        <end position="195"/>
    </location>
</feature>
<keyword evidence="1" id="KW-1133">Transmembrane helix</keyword>
<evidence type="ECO:0000259" key="2">
    <source>
        <dbReference type="Pfam" id="PF01757"/>
    </source>
</evidence>
<proteinExistence type="predicted"/>
<gene>
    <name evidence="3" type="ORF">BFJ63_vAg19538</name>
</gene>
<dbReference type="AlphaFoldDB" id="A0A4Q2UZ97"/>
<evidence type="ECO:0000313" key="4">
    <source>
        <dbReference type="Proteomes" id="UP000290540"/>
    </source>
</evidence>
<feature type="transmembrane region" description="Helical" evidence="1">
    <location>
        <begin position="54"/>
        <end position="77"/>
    </location>
</feature>
<evidence type="ECO:0000256" key="1">
    <source>
        <dbReference type="SAM" id="Phobius"/>
    </source>
</evidence>
<dbReference type="GO" id="GO:0016747">
    <property type="term" value="F:acyltransferase activity, transferring groups other than amino-acyl groups"/>
    <property type="evidence" value="ECO:0007669"/>
    <property type="project" value="InterPro"/>
</dbReference>
<keyword evidence="1" id="KW-0472">Membrane</keyword>
<dbReference type="EMBL" id="MQTW01002055">
    <property type="protein sequence ID" value="RYC77588.1"/>
    <property type="molecule type" value="Genomic_DNA"/>
</dbReference>
<name>A0A4Q2UZ97_FUSOX</name>
<keyword evidence="1" id="KW-0812">Transmembrane</keyword>
<feature type="domain" description="Acyltransferase 3" evidence="2">
    <location>
        <begin position="10"/>
        <end position="214"/>
    </location>
</feature>
<sequence>MTVQQERNLQWVEGLRGIASTLVWITHLTRAFDYDLYAPRSTERLRPRLLQLPFLRILIQGRLGVIMFIYVTGYVCALKPLGLFRQGNYEAGWASVSKSALRRLPRLISPSVIATIIAWTATELGLFQVAKNTDNYYLTRTVQDNLPIVPAIKSLFINIFNTWTGDGNKYDVHQGTLFVLFKGGVFVFLFISATARVKTHFRMAGAIVLWGYYWYCADRK</sequence>